<keyword evidence="16" id="KW-0132">Cell division</keyword>
<dbReference type="PROSITE" id="PS01135">
    <property type="entry name" value="FTSZ_2"/>
    <property type="match status" value="1"/>
</dbReference>
<keyword evidence="8 13" id="KW-1133">Transmembrane helix</keyword>
<feature type="compositionally biased region" description="Polar residues" evidence="12">
    <location>
        <begin position="538"/>
        <end position="553"/>
    </location>
</feature>
<sequence>MAVLALTNPSSISHNAFSSSSSSFALRNCVSLNPRTRTCVTAPPRRRFASVRCCSFSTLESAKIKVVGVGGGGNNAVNRMIGCGLHGVEFYAVNTDAQALLHSAAENPIKIGELLTRGLGTGGNPLLGEQAAEESKDAIASALQGSDLVFVTAGMGGGTGSGAAPVVARIAKDAGYLTVGVVTYPFSFEGRKRSLQAVPIISFQALEAIEKLQKNVDTLIVIPNDRLLDMADEQTPLQDAFRLADDVLRQGVQGISDIITIPGLVNVDFADVKAVMKDSGTAMLGVGVSSSKNRAEEAAEQATLAPLIGSSIQSATGVVYNITGGKDITLQEVNRVSQVVTSLADPSANIIFGAVVDDRYNGEIHVTIIATGFSQSFQKTLLTDPRAAKLLDRVPEGQESKEFVFSARDLERERLDMGFLVTTLIFAVIGIIASLCTRICCNRGPSTNLFHLTLVITATICCWMMWAIVYLAQMKPLIVPILNVEYLPKFVKAFQHHAGSEVLLYCLQRGDQYAKLYYLPLEDLNLNRVKVNHHDPQSTDTSRPEQTTNDNSTPPRPATSPTQHHHRDEISRGMHHLQDNTDKNSDTNTTQKHEYLFSFTETYPRIDYITRRICSPFSSVATGIDSLQSIAEESILRGAGLIKKKGFKGSFIEAGSNAKTFAILSGVDSLAVCILGRLRGKDDAINAGLAGCCAGLATSFPGTPQSLLQNCLTLGVLSFIVEGLTKQGSVLAYPKSKKTVHNQA</sequence>
<gene>
    <name evidence="16" type="ORF">DEO72_LG1g1890</name>
</gene>
<evidence type="ECO:0000256" key="9">
    <source>
        <dbReference type="ARBA" id="ARBA00023065"/>
    </source>
</evidence>
<evidence type="ECO:0000256" key="1">
    <source>
        <dbReference type="ARBA" id="ARBA00004141"/>
    </source>
</evidence>
<evidence type="ECO:0000256" key="10">
    <source>
        <dbReference type="ARBA" id="ARBA00023134"/>
    </source>
</evidence>
<keyword evidence="17" id="KW-1185">Reference proteome</keyword>
<name>A0A4D6KL58_VIGUN</name>
<dbReference type="SUPFAM" id="SSF52490">
    <property type="entry name" value="Tubulin nucleotide-binding domain-like"/>
    <property type="match status" value="1"/>
</dbReference>
<feature type="transmembrane region" description="Helical" evidence="13">
    <location>
        <begin position="417"/>
        <end position="437"/>
    </location>
</feature>
<dbReference type="InterPro" id="IPR036525">
    <property type="entry name" value="Tubulin/FtsZ_GTPase_sf"/>
</dbReference>
<dbReference type="GO" id="GO:0003924">
    <property type="term" value="F:GTPase activity"/>
    <property type="evidence" value="ECO:0007669"/>
    <property type="project" value="InterPro"/>
</dbReference>
<dbReference type="InterPro" id="IPR008389">
    <property type="entry name" value="ATPase_V0-cplx_e1/e2_su"/>
</dbReference>
<keyword evidence="10" id="KW-0342">GTP-binding</keyword>
<evidence type="ECO:0000256" key="3">
    <source>
        <dbReference type="ARBA" id="ARBA00009690"/>
    </source>
</evidence>
<dbReference type="SMART" id="SM00864">
    <property type="entry name" value="Tubulin"/>
    <property type="match status" value="1"/>
</dbReference>
<dbReference type="GO" id="GO:0010020">
    <property type="term" value="P:chloroplast fission"/>
    <property type="evidence" value="ECO:0007669"/>
    <property type="project" value="TreeGrafter"/>
</dbReference>
<dbReference type="CDD" id="cd02201">
    <property type="entry name" value="FtsZ_type1"/>
    <property type="match status" value="1"/>
</dbReference>
<evidence type="ECO:0000256" key="5">
    <source>
        <dbReference type="ARBA" id="ARBA00022692"/>
    </source>
</evidence>
<dbReference type="Pfam" id="PF05493">
    <property type="entry name" value="ATP_synt_H"/>
    <property type="match status" value="1"/>
</dbReference>
<dbReference type="PANTHER" id="PTHR30314:SF12">
    <property type="entry name" value="CELL DIVISION PROTEIN FTSZ HOMOLOG 1, CHLOROPLASTIC"/>
    <property type="match status" value="1"/>
</dbReference>
<accession>A0A4D6KL58</accession>
<dbReference type="InterPro" id="IPR018316">
    <property type="entry name" value="Tubulin/FtsZ_2-layer-sand-dom"/>
</dbReference>
<dbReference type="InterPro" id="IPR024757">
    <property type="entry name" value="FtsZ_C"/>
</dbReference>
<keyword evidence="6" id="KW-0547">Nucleotide-binding</keyword>
<dbReference type="GO" id="GO:0051301">
    <property type="term" value="P:cell division"/>
    <property type="evidence" value="ECO:0007669"/>
    <property type="project" value="UniProtKB-KW"/>
</dbReference>
<keyword evidence="9" id="KW-0406">Ion transport</keyword>
<evidence type="ECO:0000256" key="2">
    <source>
        <dbReference type="ARBA" id="ARBA00008328"/>
    </source>
</evidence>
<keyword evidence="16" id="KW-0131">Cell cycle</keyword>
<dbReference type="EMBL" id="CP039345">
    <property type="protein sequence ID" value="QCD78258.1"/>
    <property type="molecule type" value="Genomic_DNA"/>
</dbReference>
<evidence type="ECO:0000256" key="8">
    <source>
        <dbReference type="ARBA" id="ARBA00022989"/>
    </source>
</evidence>
<dbReference type="InterPro" id="IPR000158">
    <property type="entry name" value="Cell_div_FtsZ"/>
</dbReference>
<dbReference type="SMART" id="SM00865">
    <property type="entry name" value="Tubulin_C"/>
    <property type="match status" value="1"/>
</dbReference>
<dbReference type="FunFam" id="3.40.50.1440:FF:000022">
    <property type="entry name" value="Cell division protein FtsZ 1, chloroplastic"/>
    <property type="match status" value="1"/>
</dbReference>
<evidence type="ECO:0000256" key="12">
    <source>
        <dbReference type="SAM" id="MobiDB-lite"/>
    </source>
</evidence>
<dbReference type="GO" id="GO:0046961">
    <property type="term" value="F:proton-transporting ATPase activity, rotational mechanism"/>
    <property type="evidence" value="ECO:0007669"/>
    <property type="project" value="InterPro"/>
</dbReference>
<evidence type="ECO:0000256" key="13">
    <source>
        <dbReference type="SAM" id="Phobius"/>
    </source>
</evidence>
<dbReference type="InterPro" id="IPR037103">
    <property type="entry name" value="Tubulin/FtsZ-like_C"/>
</dbReference>
<dbReference type="GO" id="GO:0032153">
    <property type="term" value="C:cell division site"/>
    <property type="evidence" value="ECO:0007669"/>
    <property type="project" value="TreeGrafter"/>
</dbReference>
<feature type="domain" description="Tubulin/FtsZ GTPase" evidence="14">
    <location>
        <begin position="63"/>
        <end position="263"/>
    </location>
</feature>
<dbReference type="PROSITE" id="PS01134">
    <property type="entry name" value="FTSZ_1"/>
    <property type="match status" value="1"/>
</dbReference>
<evidence type="ECO:0000313" key="17">
    <source>
        <dbReference type="Proteomes" id="UP000501690"/>
    </source>
</evidence>
<proteinExistence type="inferred from homology"/>
<dbReference type="Gene3D" id="3.40.50.1440">
    <property type="entry name" value="Tubulin/FtsZ, GTPase domain"/>
    <property type="match status" value="1"/>
</dbReference>
<dbReference type="Proteomes" id="UP000501690">
    <property type="component" value="Linkage Group LG1"/>
</dbReference>
<dbReference type="Pfam" id="PF02466">
    <property type="entry name" value="Tim17"/>
    <property type="match status" value="1"/>
</dbReference>
<feature type="domain" description="Tubulin/FtsZ 2-layer sandwich" evidence="15">
    <location>
        <begin position="265"/>
        <end position="382"/>
    </location>
</feature>
<evidence type="ECO:0000256" key="7">
    <source>
        <dbReference type="ARBA" id="ARBA00022781"/>
    </source>
</evidence>
<feature type="transmembrane region" description="Helical" evidence="13">
    <location>
        <begin position="449"/>
        <end position="472"/>
    </location>
</feature>
<dbReference type="PANTHER" id="PTHR30314">
    <property type="entry name" value="CELL DIVISION PROTEIN FTSZ-RELATED"/>
    <property type="match status" value="1"/>
</dbReference>
<dbReference type="SUPFAM" id="SSF55307">
    <property type="entry name" value="Tubulin C-terminal domain-like"/>
    <property type="match status" value="1"/>
</dbReference>
<dbReference type="Pfam" id="PF00091">
    <property type="entry name" value="Tubulin"/>
    <property type="match status" value="1"/>
</dbReference>
<evidence type="ECO:0000259" key="15">
    <source>
        <dbReference type="SMART" id="SM00865"/>
    </source>
</evidence>
<dbReference type="Pfam" id="PF12327">
    <property type="entry name" value="FtsZ_C"/>
    <property type="match status" value="1"/>
</dbReference>
<feature type="region of interest" description="Disordered" evidence="12">
    <location>
        <begin position="532"/>
        <end position="567"/>
    </location>
</feature>
<dbReference type="GO" id="GO:0009507">
    <property type="term" value="C:chloroplast"/>
    <property type="evidence" value="ECO:0007669"/>
    <property type="project" value="TreeGrafter"/>
</dbReference>
<dbReference type="Gene3D" id="3.30.1330.20">
    <property type="entry name" value="Tubulin/FtsZ, C-terminal domain"/>
    <property type="match status" value="1"/>
</dbReference>
<protein>
    <submittedName>
        <fullName evidence="16">Cell division protein FtsZ</fullName>
    </submittedName>
</protein>
<dbReference type="AlphaFoldDB" id="A0A4D6KL58"/>
<comment type="similarity">
    <text evidence="2">Belongs to the V-ATPase e1/e2 subunit family.</text>
</comment>
<dbReference type="FunFam" id="3.30.1330.20:FF:000012">
    <property type="entry name" value="Cell division protein FtsZ 1, chloroplastic"/>
    <property type="match status" value="1"/>
</dbReference>
<comment type="subcellular location">
    <subcellularLocation>
        <location evidence="1">Membrane</location>
        <topology evidence="1">Multi-pass membrane protein</topology>
    </subcellularLocation>
</comment>
<dbReference type="InterPro" id="IPR003008">
    <property type="entry name" value="Tubulin_FtsZ_GTPase"/>
</dbReference>
<keyword evidence="7" id="KW-0375">Hydrogen ion transport</keyword>
<dbReference type="HAMAP" id="MF_00909">
    <property type="entry name" value="FtsZ"/>
    <property type="match status" value="1"/>
</dbReference>
<evidence type="ECO:0000256" key="6">
    <source>
        <dbReference type="ARBA" id="ARBA00022741"/>
    </source>
</evidence>
<evidence type="ECO:0000313" key="16">
    <source>
        <dbReference type="EMBL" id="QCD78258.1"/>
    </source>
</evidence>
<organism evidence="16 17">
    <name type="scientific">Vigna unguiculata</name>
    <name type="common">Cowpea</name>
    <dbReference type="NCBI Taxonomy" id="3917"/>
    <lineage>
        <taxon>Eukaryota</taxon>
        <taxon>Viridiplantae</taxon>
        <taxon>Streptophyta</taxon>
        <taxon>Embryophyta</taxon>
        <taxon>Tracheophyta</taxon>
        <taxon>Spermatophyta</taxon>
        <taxon>Magnoliopsida</taxon>
        <taxon>eudicotyledons</taxon>
        <taxon>Gunneridae</taxon>
        <taxon>Pentapetalae</taxon>
        <taxon>rosids</taxon>
        <taxon>fabids</taxon>
        <taxon>Fabales</taxon>
        <taxon>Fabaceae</taxon>
        <taxon>Papilionoideae</taxon>
        <taxon>50 kb inversion clade</taxon>
        <taxon>NPAAA clade</taxon>
        <taxon>indigoferoid/millettioid clade</taxon>
        <taxon>Phaseoleae</taxon>
        <taxon>Vigna</taxon>
    </lineage>
</organism>
<dbReference type="InterPro" id="IPR020805">
    <property type="entry name" value="Cell_div_FtsZ_CS"/>
</dbReference>
<keyword evidence="11 13" id="KW-0472">Membrane</keyword>
<dbReference type="InterPro" id="IPR008280">
    <property type="entry name" value="Tub_FtsZ_C"/>
</dbReference>
<comment type="similarity">
    <text evidence="3">Belongs to the FtsZ family.</text>
</comment>
<dbReference type="GO" id="GO:0005525">
    <property type="term" value="F:GTP binding"/>
    <property type="evidence" value="ECO:0007669"/>
    <property type="project" value="UniProtKB-KW"/>
</dbReference>
<evidence type="ECO:0000259" key="14">
    <source>
        <dbReference type="SMART" id="SM00864"/>
    </source>
</evidence>
<keyword evidence="4" id="KW-0813">Transport</keyword>
<dbReference type="InterPro" id="IPR045061">
    <property type="entry name" value="FtsZ/CetZ"/>
</dbReference>
<keyword evidence="5 13" id="KW-0812">Transmembrane</keyword>
<dbReference type="NCBIfam" id="TIGR00065">
    <property type="entry name" value="ftsZ"/>
    <property type="match status" value="1"/>
</dbReference>
<dbReference type="GO" id="GO:0033179">
    <property type="term" value="C:proton-transporting V-type ATPase, V0 domain"/>
    <property type="evidence" value="ECO:0007669"/>
    <property type="project" value="InterPro"/>
</dbReference>
<reference evidence="16 17" key="1">
    <citation type="submission" date="2019-04" db="EMBL/GenBank/DDBJ databases">
        <title>An improved genome assembly and genetic linkage map for asparagus bean, Vigna unguiculata ssp. sesquipedialis.</title>
        <authorList>
            <person name="Xia Q."/>
            <person name="Zhang R."/>
            <person name="Dong Y."/>
        </authorList>
    </citation>
    <scope>NUCLEOTIDE SEQUENCE [LARGE SCALE GENOMIC DNA]</scope>
    <source>
        <tissue evidence="16">Leaf</tissue>
    </source>
</reference>
<evidence type="ECO:0000256" key="4">
    <source>
        <dbReference type="ARBA" id="ARBA00022448"/>
    </source>
</evidence>
<dbReference type="PRINTS" id="PR00423">
    <property type="entry name" value="CELLDVISFTSZ"/>
</dbReference>
<evidence type="ECO:0000256" key="11">
    <source>
        <dbReference type="ARBA" id="ARBA00023136"/>
    </source>
</evidence>